<protein>
    <submittedName>
        <fullName evidence="1">Uncharacterized protein</fullName>
    </submittedName>
</protein>
<keyword evidence="2" id="KW-1185">Reference proteome</keyword>
<evidence type="ECO:0000313" key="1">
    <source>
        <dbReference type="EMBL" id="KXB35561.1"/>
    </source>
</evidence>
<evidence type="ECO:0000313" key="2">
    <source>
        <dbReference type="Proteomes" id="UP000070675"/>
    </source>
</evidence>
<dbReference type="AlphaFoldDB" id="A0A133XXA2"/>
<proteinExistence type="predicted"/>
<dbReference type="Proteomes" id="UP000070675">
    <property type="component" value="Unassembled WGS sequence"/>
</dbReference>
<sequence length="64" mass="6983">MSCPCTGILGIRLNTIVAIDLQNTKGIDSVWIEIDRKLNDGILAIYRKSLSKLLRFYAGAASAT</sequence>
<organism evidence="1 2">
    <name type="scientific">Atopobium deltae</name>
    <dbReference type="NCBI Taxonomy" id="1393034"/>
    <lineage>
        <taxon>Bacteria</taxon>
        <taxon>Bacillati</taxon>
        <taxon>Actinomycetota</taxon>
        <taxon>Coriobacteriia</taxon>
        <taxon>Coriobacteriales</taxon>
        <taxon>Atopobiaceae</taxon>
        <taxon>Atopobium</taxon>
    </lineage>
</organism>
<dbReference type="EMBL" id="LSCR01000002">
    <property type="protein sequence ID" value="KXB35561.1"/>
    <property type="molecule type" value="Genomic_DNA"/>
</dbReference>
<reference evidence="2" key="1">
    <citation type="submission" date="2016-01" db="EMBL/GenBank/DDBJ databases">
        <authorList>
            <person name="Mitreva M."/>
            <person name="Pepin K.H."/>
            <person name="Mihindukulasuriya K.A."/>
            <person name="Fulton R."/>
            <person name="Fronick C."/>
            <person name="O'Laughlin M."/>
            <person name="Miner T."/>
            <person name="Herter B."/>
            <person name="Rosa B.A."/>
            <person name="Cordes M."/>
            <person name="Tomlinson C."/>
            <person name="Wollam A."/>
            <person name="Palsikar V.B."/>
            <person name="Mardis E.R."/>
            <person name="Wilson R.K."/>
        </authorList>
    </citation>
    <scope>NUCLEOTIDE SEQUENCE [LARGE SCALE GENOMIC DNA]</scope>
    <source>
        <strain evidence="2">DNF00019</strain>
    </source>
</reference>
<dbReference type="PATRIC" id="fig|1393034.3.peg.208"/>
<gene>
    <name evidence="1" type="ORF">HMPREF3192_00212</name>
</gene>
<accession>A0A133XXA2</accession>
<comment type="caution">
    <text evidence="1">The sequence shown here is derived from an EMBL/GenBank/DDBJ whole genome shotgun (WGS) entry which is preliminary data.</text>
</comment>
<dbReference type="STRING" id="1393034.HMPREF3192_00212"/>
<name>A0A133XXA2_9ACTN</name>